<dbReference type="AlphaFoldDB" id="A0A7D8AH46"/>
<name>A0A7D8AH46_9MICO</name>
<dbReference type="InterPro" id="IPR014710">
    <property type="entry name" value="RmlC-like_jellyroll"/>
</dbReference>
<dbReference type="PANTHER" id="PTHR40943">
    <property type="entry name" value="CYTOPLASMIC PROTEIN-RELATED"/>
    <property type="match status" value="1"/>
</dbReference>
<accession>A0A7D8AH46</accession>
<proteinExistence type="predicted"/>
<organism evidence="2 3">
    <name type="scientific">Microbacterium esteraromaticum</name>
    <dbReference type="NCBI Taxonomy" id="57043"/>
    <lineage>
        <taxon>Bacteria</taxon>
        <taxon>Bacillati</taxon>
        <taxon>Actinomycetota</taxon>
        <taxon>Actinomycetes</taxon>
        <taxon>Micrococcales</taxon>
        <taxon>Microbacteriaceae</taxon>
        <taxon>Microbacterium</taxon>
    </lineage>
</organism>
<protein>
    <submittedName>
        <fullName evidence="2">DUF861 domain-containing protein</fullName>
    </submittedName>
</protein>
<dbReference type="InterPro" id="IPR011051">
    <property type="entry name" value="RmlC_Cupin_sf"/>
</dbReference>
<evidence type="ECO:0000313" key="3">
    <source>
        <dbReference type="Proteomes" id="UP000515708"/>
    </source>
</evidence>
<evidence type="ECO:0000313" key="2">
    <source>
        <dbReference type="EMBL" id="QMU95925.1"/>
    </source>
</evidence>
<dbReference type="Gene3D" id="2.60.120.10">
    <property type="entry name" value="Jelly Rolls"/>
    <property type="match status" value="1"/>
</dbReference>
<dbReference type="InterPro" id="IPR008579">
    <property type="entry name" value="UGlyAH_Cupin_dom"/>
</dbReference>
<reference evidence="2 3" key="1">
    <citation type="journal article" date="2020" name="Front. Microbiol.">
        <title>Design of Bacterial Strain-Specific qPCR Assays Using NGS Data and Publicly Available Resources and Its Application to Track Biocontrol Strains.</title>
        <authorList>
            <person name="Hernandez I."/>
            <person name="Sant C."/>
            <person name="Martinez R."/>
            <person name="Fernandez C."/>
        </authorList>
    </citation>
    <scope>NUCLEOTIDE SEQUENCE [LARGE SCALE GENOMIC DNA]</scope>
    <source>
        <strain evidence="2 3">B24</strain>
    </source>
</reference>
<dbReference type="SUPFAM" id="SSF51182">
    <property type="entry name" value="RmlC-like cupins"/>
    <property type="match status" value="1"/>
</dbReference>
<sequence>MLHVKGREIECRRGRERRGAMMTTFYTLTDVVGEDLAPSAAPPIILEGDPQATKRVLHRDGDTEIGIWECTPGVFRSEKKGISEFMHFVSGAGRIEHSDGTTTIIEPGAVLHVHSGYIGTWYVEQPVRKVYTAIEKPDEA</sequence>
<dbReference type="Pfam" id="PF05899">
    <property type="entry name" value="Cupin_3"/>
    <property type="match status" value="1"/>
</dbReference>
<gene>
    <name evidence="2" type="ORF">FVO59_00965</name>
</gene>
<feature type="domain" description="(S)-ureidoglycine aminohydrolase cupin" evidence="1">
    <location>
        <begin position="59"/>
        <end position="131"/>
    </location>
</feature>
<evidence type="ECO:0000259" key="1">
    <source>
        <dbReference type="Pfam" id="PF05899"/>
    </source>
</evidence>
<dbReference type="EMBL" id="CP043732">
    <property type="protein sequence ID" value="QMU95925.1"/>
    <property type="molecule type" value="Genomic_DNA"/>
</dbReference>
<dbReference type="Proteomes" id="UP000515708">
    <property type="component" value="Chromosome"/>
</dbReference>
<dbReference type="PANTHER" id="PTHR40943:SF1">
    <property type="entry name" value="CYTOPLASMIC PROTEIN"/>
    <property type="match status" value="1"/>
</dbReference>